<dbReference type="Proteomes" id="UP000007843">
    <property type="component" value="Chromosome"/>
</dbReference>
<gene>
    <name evidence="1" type="ordered locus">KOX_26690</name>
</gene>
<evidence type="ECO:0000313" key="2">
    <source>
        <dbReference type="Proteomes" id="UP000007843"/>
    </source>
</evidence>
<dbReference type="AlphaFoldDB" id="A0A0H3HD09"/>
<organism evidence="1 2">
    <name type="scientific">Klebsiella michiganensis (strain ATCC 8724 / DSM 4798 / JCM 20051 / NBRC 3318 / NRRL B-199 / KCTC 1686 / BUCSAV 143 / CCM 1901)</name>
    <dbReference type="NCBI Taxonomy" id="1006551"/>
    <lineage>
        <taxon>Bacteria</taxon>
        <taxon>Pseudomonadati</taxon>
        <taxon>Pseudomonadota</taxon>
        <taxon>Gammaproteobacteria</taxon>
        <taxon>Enterobacterales</taxon>
        <taxon>Enterobacteriaceae</taxon>
        <taxon>Klebsiella/Raoultella group</taxon>
        <taxon>Klebsiella</taxon>
    </lineage>
</organism>
<dbReference type="HOGENOM" id="CLU_159935_0_0_6"/>
<dbReference type="RefSeq" id="WP_014230292.1">
    <property type="nucleotide sequence ID" value="NC_016612.1"/>
</dbReference>
<dbReference type="PANTHER" id="PTHR37549">
    <property type="entry name" value="LIPOPROTEIN LPRI"/>
    <property type="match status" value="1"/>
</dbReference>
<proteinExistence type="predicted"/>
<dbReference type="GO" id="GO:0005576">
    <property type="term" value="C:extracellular region"/>
    <property type="evidence" value="ECO:0007669"/>
    <property type="project" value="TreeGrafter"/>
</dbReference>
<dbReference type="EMBL" id="CP003218">
    <property type="protein sequence ID" value="AEX07047.1"/>
    <property type="molecule type" value="Genomic_DNA"/>
</dbReference>
<protein>
    <submittedName>
        <fullName evidence="1">Putative secreted protein</fullName>
    </submittedName>
</protein>
<dbReference type="PATRIC" id="fig|1006551.4.peg.5359"/>
<name>A0A0H3HD09_KLEM8</name>
<dbReference type="PIRSF" id="PIRSF037256">
    <property type="entry name" value="UCP037256"/>
    <property type="match status" value="1"/>
</dbReference>
<dbReference type="InterPro" id="IPR017160">
    <property type="entry name" value="UCP037256"/>
</dbReference>
<dbReference type="PANTHER" id="PTHR37549:SF1">
    <property type="entry name" value="LIPOPROTEIN LPRI"/>
    <property type="match status" value="1"/>
</dbReference>
<evidence type="ECO:0000313" key="1">
    <source>
        <dbReference type="EMBL" id="AEX07047.1"/>
    </source>
</evidence>
<reference evidence="1 2" key="1">
    <citation type="journal article" date="2012" name="J. Bacteriol.">
        <title>Complete genome sequence of Klebsiella oxytoca KCTC 1686, used in production of 2,3-butanediol.</title>
        <authorList>
            <person name="Shin S.H."/>
            <person name="Kim S."/>
            <person name="Kim J.Y."/>
            <person name="Lee S."/>
            <person name="Um Y."/>
            <person name="Oh M.K."/>
            <person name="Kim Y.R."/>
            <person name="Lee J."/>
            <person name="Yang K.S."/>
        </authorList>
    </citation>
    <scope>NUCLEOTIDE SEQUENCE [LARGE SCALE GENOMIC DNA]</scope>
    <source>
        <strain evidence="2">ATCC 8724 / DSM 4798 / JCM 20051 / NBRC 3318 / NRRL B-199 / KCTC 1686</strain>
    </source>
</reference>
<sequence>MKIREVLMTIAVLYPIAGYSASFDCQKATQADEKAICANRSLNDMDVVMATKYEFLRGLFPMGTRGEMMDAQKTWLHSRQKCGSDSRCLTKSYEDRLQQLDEIYAGIDKPL</sequence>
<dbReference type="InterPro" id="IPR052755">
    <property type="entry name" value="Lysozyme_Inhibitor_LprI"/>
</dbReference>
<dbReference type="KEGG" id="kox:KOX_26690"/>
<accession>A0A0H3HD09</accession>